<dbReference type="SUPFAM" id="SSF55785">
    <property type="entry name" value="PYP-like sensor domain (PAS domain)"/>
    <property type="match status" value="1"/>
</dbReference>
<dbReference type="Gene3D" id="1.10.287.130">
    <property type="match status" value="1"/>
</dbReference>
<comment type="catalytic activity">
    <reaction evidence="1">
        <text>ATP + protein L-histidine = ADP + protein N-phospho-L-histidine.</text>
        <dbReference type="EC" id="2.7.13.3"/>
    </reaction>
</comment>
<dbReference type="InterPro" id="IPR035965">
    <property type="entry name" value="PAS-like_dom_sf"/>
</dbReference>
<evidence type="ECO:0000313" key="6">
    <source>
        <dbReference type="Proteomes" id="UP000469346"/>
    </source>
</evidence>
<gene>
    <name evidence="5" type="ORF">G3N55_10675</name>
</gene>
<reference evidence="5 6" key="1">
    <citation type="submission" date="2020-02" db="EMBL/GenBank/DDBJ databases">
        <title>Comparative genomics of sulfur disproportionating microorganisms.</title>
        <authorList>
            <person name="Ward L.M."/>
            <person name="Bertran E."/>
            <person name="Johnston D.T."/>
        </authorList>
    </citation>
    <scope>NUCLEOTIDE SEQUENCE [LARGE SCALE GENOMIC DNA]</scope>
    <source>
        <strain evidence="5 6">DSM 100025</strain>
    </source>
</reference>
<evidence type="ECO:0000259" key="4">
    <source>
        <dbReference type="PROSITE" id="PS50109"/>
    </source>
</evidence>
<dbReference type="InterPro" id="IPR036097">
    <property type="entry name" value="HisK_dim/P_sf"/>
</dbReference>
<dbReference type="InterPro" id="IPR003594">
    <property type="entry name" value="HATPase_dom"/>
</dbReference>
<dbReference type="Pfam" id="PF13426">
    <property type="entry name" value="PAS_9"/>
    <property type="match status" value="1"/>
</dbReference>
<dbReference type="Pfam" id="PF00512">
    <property type="entry name" value="HisKA"/>
    <property type="match status" value="1"/>
</dbReference>
<dbReference type="SMART" id="SM00388">
    <property type="entry name" value="HisKA"/>
    <property type="match status" value="1"/>
</dbReference>
<dbReference type="SUPFAM" id="SSF47384">
    <property type="entry name" value="Homodimeric domain of signal transducing histidine kinase"/>
    <property type="match status" value="1"/>
</dbReference>
<keyword evidence="3" id="KW-0597">Phosphoprotein</keyword>
<dbReference type="PANTHER" id="PTHR43065:SF42">
    <property type="entry name" value="TWO-COMPONENT SENSOR PPRA"/>
    <property type="match status" value="1"/>
</dbReference>
<dbReference type="InterPro" id="IPR000014">
    <property type="entry name" value="PAS"/>
</dbReference>
<dbReference type="InterPro" id="IPR003661">
    <property type="entry name" value="HisK_dim/P_dom"/>
</dbReference>
<dbReference type="SUPFAM" id="SSF55874">
    <property type="entry name" value="ATPase domain of HSP90 chaperone/DNA topoisomerase II/histidine kinase"/>
    <property type="match status" value="1"/>
</dbReference>
<dbReference type="AlphaFoldDB" id="A0A6N9TPU9"/>
<dbReference type="EMBL" id="JAAGRR010000147">
    <property type="protein sequence ID" value="NDY43302.1"/>
    <property type="molecule type" value="Genomic_DNA"/>
</dbReference>
<dbReference type="InterPro" id="IPR004358">
    <property type="entry name" value="Sig_transdc_His_kin-like_C"/>
</dbReference>
<dbReference type="Pfam" id="PF02518">
    <property type="entry name" value="HATPase_c"/>
    <property type="match status" value="1"/>
</dbReference>
<proteinExistence type="predicted"/>
<dbReference type="NCBIfam" id="TIGR00229">
    <property type="entry name" value="sensory_box"/>
    <property type="match status" value="1"/>
</dbReference>
<keyword evidence="6" id="KW-1185">Reference proteome</keyword>
<dbReference type="GO" id="GO:0000155">
    <property type="term" value="F:phosphorelay sensor kinase activity"/>
    <property type="evidence" value="ECO:0007669"/>
    <property type="project" value="InterPro"/>
</dbReference>
<dbReference type="Gene3D" id="3.30.450.20">
    <property type="entry name" value="PAS domain"/>
    <property type="match status" value="1"/>
</dbReference>
<name>A0A6N9TPU9_DISTH</name>
<dbReference type="InterPro" id="IPR005467">
    <property type="entry name" value="His_kinase_dom"/>
</dbReference>
<dbReference type="Proteomes" id="UP000469346">
    <property type="component" value="Unassembled WGS sequence"/>
</dbReference>
<evidence type="ECO:0000256" key="1">
    <source>
        <dbReference type="ARBA" id="ARBA00000085"/>
    </source>
</evidence>
<dbReference type="Gene3D" id="3.30.565.10">
    <property type="entry name" value="Histidine kinase-like ATPase, C-terminal domain"/>
    <property type="match status" value="1"/>
</dbReference>
<dbReference type="CDD" id="cd00082">
    <property type="entry name" value="HisKA"/>
    <property type="match status" value="1"/>
</dbReference>
<evidence type="ECO:0000256" key="2">
    <source>
        <dbReference type="ARBA" id="ARBA00012438"/>
    </source>
</evidence>
<dbReference type="PROSITE" id="PS50109">
    <property type="entry name" value="HIS_KIN"/>
    <property type="match status" value="1"/>
</dbReference>
<dbReference type="CDD" id="cd00130">
    <property type="entry name" value="PAS"/>
    <property type="match status" value="1"/>
</dbReference>
<dbReference type="PANTHER" id="PTHR43065">
    <property type="entry name" value="SENSOR HISTIDINE KINASE"/>
    <property type="match status" value="1"/>
</dbReference>
<comment type="caution">
    <text evidence="5">The sequence shown here is derived from an EMBL/GenBank/DDBJ whole genome shotgun (WGS) entry which is preliminary data.</text>
</comment>
<dbReference type="InterPro" id="IPR036890">
    <property type="entry name" value="HATPase_C_sf"/>
</dbReference>
<accession>A0A6N9TPU9</accession>
<protein>
    <recommendedName>
        <fullName evidence="2">histidine kinase</fullName>
        <ecNumber evidence="2">2.7.13.3</ecNumber>
    </recommendedName>
</protein>
<evidence type="ECO:0000313" key="5">
    <source>
        <dbReference type="EMBL" id="NDY43302.1"/>
    </source>
</evidence>
<evidence type="ECO:0000256" key="3">
    <source>
        <dbReference type="ARBA" id="ARBA00022553"/>
    </source>
</evidence>
<feature type="domain" description="Histidine kinase" evidence="4">
    <location>
        <begin position="130"/>
        <end position="341"/>
    </location>
</feature>
<dbReference type="PRINTS" id="PR00344">
    <property type="entry name" value="BCTRLSENSOR"/>
</dbReference>
<dbReference type="EC" id="2.7.13.3" evidence="2"/>
<dbReference type="SMART" id="SM00387">
    <property type="entry name" value="HATPase_c"/>
    <property type="match status" value="1"/>
</dbReference>
<organism evidence="5 6">
    <name type="scientific">Dissulfurirhabdus thermomarina</name>
    <dbReference type="NCBI Taxonomy" id="1765737"/>
    <lineage>
        <taxon>Bacteria</taxon>
        <taxon>Deltaproteobacteria</taxon>
        <taxon>Dissulfurirhabdaceae</taxon>
        <taxon>Dissulfurirhabdus</taxon>
    </lineage>
</organism>
<sequence length="344" mass="37920">MTQKVPEILVEIWEQIPQAGAIHDGETCLYANEAFARLFGFARAEDVVGRPMGDFFSPWPAGYRRLGLREHMGRRRDGSRIEVEMTCLPCEVGGGLLFQSLLRDVTARRSWEGRLLQAERLTAMGKLAGEIAHEINNPLGGILLYGKLIREDLPPESPARGNLDKILKLATRCRIIAKGLLNFGRSDAGPYAPVDVNHVVRDMLGLVRDHKIFQRIRVAQRLDPEVPHIMGDRGQVEQVVLNLIINAAEAMDGGGVLRLETAPARDPDGVRFVVEDDGPGIPEDLLPKIFEPFFTTKRLGKGTGLGLSITHGIVQRHGGRIEVRNRPEGGARFDVFLPLRGGGA</sequence>